<evidence type="ECO:0000313" key="3">
    <source>
        <dbReference type="Proteomes" id="UP000434172"/>
    </source>
</evidence>
<protein>
    <submittedName>
        <fullName evidence="2">Ankyrin repeat and sam domain containing protein 6</fullName>
    </submittedName>
</protein>
<evidence type="ECO:0000313" key="2">
    <source>
        <dbReference type="EMBL" id="KAF0330092.1"/>
    </source>
</evidence>
<comment type="caution">
    <text evidence="2">The sequence shown here is derived from an EMBL/GenBank/DDBJ whole genome shotgun (WGS) entry which is preliminary data.</text>
</comment>
<sequence>MSTMYTPLKASRREVRLISIRSDLHKHDGGNLLRNSIPDGTLKCTMKTVSLNDWTPDYADFQAKTIDWPYSPTILYEEWEHFSREKNGSMNDDKPTPERFVWGDYETISYTWENGPNTQHTIYVNDGPFVVQDNLFLALQEFRRSEDFVEGRRRMLWADAICINQDDLDERATEVKRMKKIFSTATRSTIWLGPSLDLNGTDTKVYFDLIERVLDNLYKYHMSPSDDSSTEALQSAVTELASSEAESLEEHDLKTQESPAVAKEALAIISLFNPAERPSTYTLAKLATNKRLLAPLSPIFLLDYWNRAWIIQELTVSSRQTIIRAGSSPISFARLSWFAGWFVKATIYDPNWSPDDEYTRTIMNSLLLLSTIYEVQLQLKPDEWKMDSEYIWIIQGLMARSSLPLDKLYGVLGLLQPSTYLGIDVDYKKTVRQGSIDAAIALIRAGKALRSFDVRRELQSLQVPSWVVDLSIDHDSTRSLAAYFRRRSPADIPEVDWDLFWERQAELSDQGILSLRAIYLDTVDGVAACVPVESGGPESLSQKVAQERNIDVSATEPTRLRHSYRDDSEMLAQLDTILRSIPNWQTDGFGNQYYEEGSPNAFILGILAVSVELGRNGSSGSNHFGVSAATATELSSLKQFLDASADFKLWKDKLSSFFLGIGKKPGSSISTLLPSDIANLLDTDGLMALEDMMQLVNLWTLHQVRLVTTMSGYLGVAAQLARQGDMIYAVEGYRCPVILRPIENADTFEFIGLAEICSPAVSGTWENMTFDCIVRLQ</sequence>
<dbReference type="EMBL" id="WOWK01000009">
    <property type="protein sequence ID" value="KAF0330092.1"/>
    <property type="molecule type" value="Genomic_DNA"/>
</dbReference>
<feature type="domain" description="Heterokaryon incompatibility" evidence="1">
    <location>
        <begin position="105"/>
        <end position="313"/>
    </location>
</feature>
<dbReference type="Pfam" id="PF06985">
    <property type="entry name" value="HET"/>
    <property type="match status" value="1"/>
</dbReference>
<proteinExistence type="predicted"/>
<keyword evidence="3" id="KW-1185">Reference proteome</keyword>
<name>A0A8H3WSU7_9PEZI</name>
<dbReference type="PANTHER" id="PTHR24148">
    <property type="entry name" value="ANKYRIN REPEAT DOMAIN-CONTAINING PROTEIN 39 HOMOLOG-RELATED"/>
    <property type="match status" value="1"/>
</dbReference>
<dbReference type="InterPro" id="IPR010730">
    <property type="entry name" value="HET"/>
</dbReference>
<reference evidence="2 3" key="1">
    <citation type="submission" date="2019-12" db="EMBL/GenBank/DDBJ databases">
        <title>A genome sequence resource for the geographically widespread anthracnose pathogen Colletotrichum asianum.</title>
        <authorList>
            <person name="Meng Y."/>
        </authorList>
    </citation>
    <scope>NUCLEOTIDE SEQUENCE [LARGE SCALE GENOMIC DNA]</scope>
    <source>
        <strain evidence="2 3">ICMP 18580</strain>
    </source>
</reference>
<dbReference type="Proteomes" id="UP000434172">
    <property type="component" value="Unassembled WGS sequence"/>
</dbReference>
<accession>A0A8H3WSU7</accession>
<dbReference type="PANTHER" id="PTHR24148:SF73">
    <property type="entry name" value="HET DOMAIN PROTEIN (AFU_ORTHOLOGUE AFUA_8G01020)"/>
    <property type="match status" value="1"/>
</dbReference>
<evidence type="ECO:0000259" key="1">
    <source>
        <dbReference type="Pfam" id="PF06985"/>
    </source>
</evidence>
<dbReference type="OrthoDB" id="2504919at2759"/>
<dbReference type="InterPro" id="IPR052895">
    <property type="entry name" value="HetReg/Transcr_Mod"/>
</dbReference>
<dbReference type="AlphaFoldDB" id="A0A8H3WSU7"/>
<organism evidence="2 3">
    <name type="scientific">Colletotrichum asianum</name>
    <dbReference type="NCBI Taxonomy" id="702518"/>
    <lineage>
        <taxon>Eukaryota</taxon>
        <taxon>Fungi</taxon>
        <taxon>Dikarya</taxon>
        <taxon>Ascomycota</taxon>
        <taxon>Pezizomycotina</taxon>
        <taxon>Sordariomycetes</taxon>
        <taxon>Hypocreomycetidae</taxon>
        <taxon>Glomerellales</taxon>
        <taxon>Glomerellaceae</taxon>
        <taxon>Colletotrichum</taxon>
        <taxon>Colletotrichum gloeosporioides species complex</taxon>
    </lineage>
</organism>
<gene>
    <name evidence="2" type="ORF">GQ607_002859</name>
</gene>